<dbReference type="Pfam" id="PF12846">
    <property type="entry name" value="AAA_10"/>
    <property type="match status" value="1"/>
</dbReference>
<accession>C8WVS6</accession>
<dbReference type="HOGENOM" id="CLU_016228_1_0_9"/>
<sequence length="826" mass="93760">MHTIYWHDNILFLDNGSAYGVYRLPALPYELQPEAVKRSIYRQFEVFFQTYRGQGQLLSVSVPISAEEVSLRMRSFGDHPHWRAHVDLVMQRLHGQTPFERLTVLILPLASPVGTAWNQVLDRPDKLRERVADQFLRFWGYAKRKVARVQAPVISQHDLEVTRQAEMRLYNRLQAILPQLARATPHEMERIHRAPYFRGLAPWPNTLPDPLPKTLTIEGKDILIRPRPVRLSLVSAAVREDTFRIRVEHDDKRVSYQSIMAVASLPDRLETIGDEWLYHPLEKLHFPVDACVHFEIISPQRARELVYRRRKIVAAQGEEYAQAGDIPWDIYDGLEDAQALEAKLKAGMAFATFHAFFAVGADSELEMLRREELLKERLQGVVHLVHPPGDALKLWQAFFPGTVGGVDKAWAIPADPSVLAASGALGTATVGDPSGMWFARMVHSARPVWVDWFRPMRELNRSGAAAFVGTLGSGKSVGMKYAADTMLQWGAIGAIVDPKQAEYGSLVQLWPQESVWWTFGAGSELQFSPFHLGRDARESQLIAEGFLSVLLNVTTRREDQRASLVIQRALNTLYEGEKWDMDHFLVCLEHEQRDTQRTEDERDLADLFLGLLEHYRMSELGRALYGKDGEDNVMDSRARLVVASIMGLDFPDPGSSPDAWRESQRFAVAILYLVTQIAFRRLVMAPQHVRKFFAVDEAWILRSIPEGRALLNRMLLLGRSMNLVLMLAVQNPDVLLPKQGAENDDMAASLGWTFVGRLTSRTQVEHAVRLLGLPLEEDEMLNRYVEVFQSFERGRGFLRDPLGRIGEIQIDVVDAGLLKAFSTTPE</sequence>
<keyword evidence="2" id="KW-1185">Reference proteome</keyword>
<dbReference type="AlphaFoldDB" id="C8WVS6"/>
<dbReference type="RefSeq" id="WP_012810540.1">
    <property type="nucleotide sequence ID" value="NC_013205.1"/>
</dbReference>
<dbReference type="Gene3D" id="3.40.50.300">
    <property type="entry name" value="P-loop containing nucleotide triphosphate hydrolases"/>
    <property type="match status" value="2"/>
</dbReference>
<evidence type="ECO:0000313" key="2">
    <source>
        <dbReference type="Proteomes" id="UP000001917"/>
    </source>
</evidence>
<dbReference type="SUPFAM" id="SSF52540">
    <property type="entry name" value="P-loop containing nucleoside triphosphate hydrolases"/>
    <property type="match status" value="1"/>
</dbReference>
<dbReference type="STRING" id="521098.Aaci_1167"/>
<name>C8WVS6_ALIAD</name>
<dbReference type="Proteomes" id="UP000001917">
    <property type="component" value="Chromosome"/>
</dbReference>
<evidence type="ECO:0000313" key="1">
    <source>
        <dbReference type="EMBL" id="ACV58198.1"/>
    </source>
</evidence>
<proteinExistence type="predicted"/>
<dbReference type="KEGG" id="aac:Aaci_1167"/>
<reference evidence="2" key="1">
    <citation type="submission" date="2009-09" db="EMBL/GenBank/DDBJ databases">
        <title>The complete chromosome of Alicyclobacillus acidocaldarius subsp. acidocaldarius DSM 446.</title>
        <authorList>
            <consortium name="US DOE Joint Genome Institute (JGI-PGF)"/>
            <person name="Lucas S."/>
            <person name="Copeland A."/>
            <person name="Lapidus A."/>
            <person name="Glavina del Rio T."/>
            <person name="Dalin E."/>
            <person name="Tice H."/>
            <person name="Bruce D."/>
            <person name="Goodwin L."/>
            <person name="Pitluck S."/>
            <person name="Kyrpides N."/>
            <person name="Mavromatis K."/>
            <person name="Ivanova N."/>
            <person name="Ovchinnikova G."/>
            <person name="Chertkov O."/>
            <person name="Sims D."/>
            <person name="Brettin T."/>
            <person name="Detter J.C."/>
            <person name="Han C."/>
            <person name="Larimer F."/>
            <person name="Land M."/>
            <person name="Hauser L."/>
            <person name="Markowitz V."/>
            <person name="Cheng J.-F."/>
            <person name="Hugenholtz P."/>
            <person name="Woyke T."/>
            <person name="Wu D."/>
            <person name="Pukall R."/>
            <person name="Klenk H.-P."/>
            <person name="Eisen J.A."/>
        </authorList>
    </citation>
    <scope>NUCLEOTIDE SEQUENCE [LARGE SCALE GENOMIC DNA]</scope>
    <source>
        <strain evidence="2">ATCC 27009 / DSM 446 / BCRC 14685 / JCM 5260 / KCTC 1825 / NBRC 15652 / NCIMB 11725 / NRRL B-14509 / 104-IA</strain>
    </source>
</reference>
<organism evidence="1 2">
    <name type="scientific">Alicyclobacillus acidocaldarius subsp. acidocaldarius (strain ATCC 27009 / DSM 446 / BCRC 14685 / JCM 5260 / KCTC 1825 / NBRC 15652 / NCIMB 11725 / NRRL B-14509 / 104-IA)</name>
    <name type="common">Bacillus acidocaldarius</name>
    <dbReference type="NCBI Taxonomy" id="521098"/>
    <lineage>
        <taxon>Bacteria</taxon>
        <taxon>Bacillati</taxon>
        <taxon>Bacillota</taxon>
        <taxon>Bacilli</taxon>
        <taxon>Bacillales</taxon>
        <taxon>Alicyclobacillaceae</taxon>
        <taxon>Alicyclobacillus</taxon>
    </lineage>
</organism>
<dbReference type="EMBL" id="CP001727">
    <property type="protein sequence ID" value="ACV58198.1"/>
    <property type="molecule type" value="Genomic_DNA"/>
</dbReference>
<dbReference type="InterPro" id="IPR027417">
    <property type="entry name" value="P-loop_NTPase"/>
</dbReference>
<dbReference type="eggNOG" id="COG3451">
    <property type="taxonomic scope" value="Bacteria"/>
</dbReference>
<reference evidence="1 2" key="2">
    <citation type="journal article" date="2010" name="Stand. Genomic Sci.">
        <title>Complete genome sequence of Alicyclobacillus acidocaldarius type strain (104-IA).</title>
        <authorList>
            <person name="Mavromatis K."/>
            <person name="Sikorski J."/>
            <person name="Lapidus A."/>
            <person name="Glavina Del Rio T."/>
            <person name="Copeland A."/>
            <person name="Tice H."/>
            <person name="Cheng J.F."/>
            <person name="Lucas S."/>
            <person name="Chen F."/>
            <person name="Nolan M."/>
            <person name="Bruce D."/>
            <person name="Goodwin L."/>
            <person name="Pitluck S."/>
            <person name="Ivanova N."/>
            <person name="Ovchinnikova G."/>
            <person name="Pati A."/>
            <person name="Chen A."/>
            <person name="Palaniappan K."/>
            <person name="Land M."/>
            <person name="Hauser L."/>
            <person name="Chang Y.J."/>
            <person name="Jeffries C.D."/>
            <person name="Chain P."/>
            <person name="Meincke L."/>
            <person name="Sims D."/>
            <person name="Chertkov O."/>
            <person name="Han C."/>
            <person name="Brettin T."/>
            <person name="Detter J.C."/>
            <person name="Wahrenburg C."/>
            <person name="Rohde M."/>
            <person name="Pukall R."/>
            <person name="Goker M."/>
            <person name="Bristow J."/>
            <person name="Eisen J.A."/>
            <person name="Markowitz V."/>
            <person name="Hugenholtz P."/>
            <person name="Klenk H.P."/>
            <person name="Kyrpides N.C."/>
        </authorList>
    </citation>
    <scope>NUCLEOTIDE SEQUENCE [LARGE SCALE GENOMIC DNA]</scope>
    <source>
        <strain evidence="2">ATCC 27009 / DSM 446 / BCRC 14685 / JCM 5260 / KCTC 1825 / NBRC 15652 / NCIMB 11725 / NRRL B-14509 / 104-IA</strain>
    </source>
</reference>
<gene>
    <name evidence="1" type="ordered locus">Aaci_1167</name>
</gene>
<protein>
    <recommendedName>
        <fullName evidence="3">Type IV secretory pathway VirB4 protein-like protein</fullName>
    </recommendedName>
</protein>
<evidence type="ECO:0008006" key="3">
    <source>
        <dbReference type="Google" id="ProtNLM"/>
    </source>
</evidence>